<dbReference type="GO" id="GO:0000049">
    <property type="term" value="F:tRNA binding"/>
    <property type="evidence" value="ECO:0007669"/>
    <property type="project" value="UniProtKB-UniRule"/>
</dbReference>
<dbReference type="InterPro" id="IPR000100">
    <property type="entry name" value="RNase_P"/>
</dbReference>
<proteinExistence type="inferred from homology"/>
<comment type="catalytic activity">
    <reaction evidence="7">
        <text>Endonucleolytic cleavage of RNA, removing 5'-extranucleotides from tRNA precursor.</text>
        <dbReference type="EC" id="3.1.26.5"/>
    </reaction>
</comment>
<dbReference type="PROSITE" id="PS00648">
    <property type="entry name" value="RIBONUCLEASE_P"/>
    <property type="match status" value="1"/>
</dbReference>
<keyword evidence="2 7" id="KW-0819">tRNA processing</keyword>
<organism evidence="9 10">
    <name type="scientific">Thiogranum longum</name>
    <dbReference type="NCBI Taxonomy" id="1537524"/>
    <lineage>
        <taxon>Bacteria</taxon>
        <taxon>Pseudomonadati</taxon>
        <taxon>Pseudomonadota</taxon>
        <taxon>Gammaproteobacteria</taxon>
        <taxon>Chromatiales</taxon>
        <taxon>Ectothiorhodospiraceae</taxon>
        <taxon>Thiogranum</taxon>
    </lineage>
</organism>
<dbReference type="Gene3D" id="3.30.230.10">
    <property type="match status" value="1"/>
</dbReference>
<sequence>MTGAVATYPPAYRLRTAACFQRVFRHCDFKVSDRYITVLAKYNTLDHPRLGTVVSIKNAGNAVKRNRIKRLIRESFRFHRSEMGNVDLVVLVRAGISACNNPKIFRALEAHWRKIAAHA</sequence>
<dbReference type="PANTHER" id="PTHR33992">
    <property type="entry name" value="RIBONUCLEASE P PROTEIN COMPONENT"/>
    <property type="match status" value="1"/>
</dbReference>
<dbReference type="PANTHER" id="PTHR33992:SF1">
    <property type="entry name" value="RIBONUCLEASE P PROTEIN COMPONENT"/>
    <property type="match status" value="1"/>
</dbReference>
<dbReference type="InterPro" id="IPR020539">
    <property type="entry name" value="RNase_P_CS"/>
</dbReference>
<dbReference type="Proteomes" id="UP000295707">
    <property type="component" value="Unassembled WGS sequence"/>
</dbReference>
<evidence type="ECO:0000256" key="4">
    <source>
        <dbReference type="ARBA" id="ARBA00022759"/>
    </source>
</evidence>
<keyword evidence="3 7" id="KW-0540">Nuclease</keyword>
<evidence type="ECO:0000256" key="6">
    <source>
        <dbReference type="ARBA" id="ARBA00022884"/>
    </source>
</evidence>
<dbReference type="GO" id="GO:0030677">
    <property type="term" value="C:ribonuclease P complex"/>
    <property type="evidence" value="ECO:0007669"/>
    <property type="project" value="TreeGrafter"/>
</dbReference>
<dbReference type="InterPro" id="IPR020568">
    <property type="entry name" value="Ribosomal_Su5_D2-typ_SF"/>
</dbReference>
<evidence type="ECO:0000256" key="2">
    <source>
        <dbReference type="ARBA" id="ARBA00022694"/>
    </source>
</evidence>
<dbReference type="GO" id="GO:0004526">
    <property type="term" value="F:ribonuclease P activity"/>
    <property type="evidence" value="ECO:0007669"/>
    <property type="project" value="UniProtKB-UniRule"/>
</dbReference>
<dbReference type="OrthoDB" id="9796422at2"/>
<evidence type="ECO:0000313" key="10">
    <source>
        <dbReference type="Proteomes" id="UP000295707"/>
    </source>
</evidence>
<evidence type="ECO:0000256" key="5">
    <source>
        <dbReference type="ARBA" id="ARBA00022801"/>
    </source>
</evidence>
<dbReference type="GO" id="GO:0042781">
    <property type="term" value="F:3'-tRNA processing endoribonuclease activity"/>
    <property type="evidence" value="ECO:0007669"/>
    <property type="project" value="TreeGrafter"/>
</dbReference>
<keyword evidence="4 7" id="KW-0255">Endonuclease</keyword>
<accession>A0A4R1H5A9</accession>
<dbReference type="InterPro" id="IPR014721">
    <property type="entry name" value="Ribsml_uS5_D2-typ_fold_subgr"/>
</dbReference>
<evidence type="ECO:0000256" key="3">
    <source>
        <dbReference type="ARBA" id="ARBA00022722"/>
    </source>
</evidence>
<evidence type="ECO:0000256" key="1">
    <source>
        <dbReference type="ARBA" id="ARBA00002663"/>
    </source>
</evidence>
<protein>
    <recommendedName>
        <fullName evidence="7 8">Ribonuclease P protein component</fullName>
        <shortName evidence="7">RNase P protein</shortName>
        <shortName evidence="7">RNaseP protein</shortName>
        <ecNumber evidence="7 8">3.1.26.5</ecNumber>
    </recommendedName>
    <alternativeName>
        <fullName evidence="7">Protein C5</fullName>
    </alternativeName>
</protein>
<comment type="function">
    <text evidence="1 7">RNaseP catalyzes the removal of the 5'-leader sequence from pre-tRNA to produce the mature 5'-terminus. It can also cleave other RNA substrates such as 4.5S RNA. The protein component plays an auxiliary but essential role in vivo by binding to the 5'-leader sequence and broadening the substrate specificity of the ribozyme.</text>
</comment>
<dbReference type="GO" id="GO:0001682">
    <property type="term" value="P:tRNA 5'-leader removal"/>
    <property type="evidence" value="ECO:0007669"/>
    <property type="project" value="UniProtKB-UniRule"/>
</dbReference>
<dbReference type="SUPFAM" id="SSF54211">
    <property type="entry name" value="Ribosomal protein S5 domain 2-like"/>
    <property type="match status" value="1"/>
</dbReference>
<dbReference type="NCBIfam" id="TIGR00188">
    <property type="entry name" value="rnpA"/>
    <property type="match status" value="1"/>
</dbReference>
<keyword evidence="6 7" id="KW-0694">RNA-binding</keyword>
<comment type="similarity">
    <text evidence="7">Belongs to the RnpA family.</text>
</comment>
<dbReference type="AlphaFoldDB" id="A0A4R1H5A9"/>
<reference evidence="9 10" key="1">
    <citation type="submission" date="2019-03" db="EMBL/GenBank/DDBJ databases">
        <title>Genomic Encyclopedia of Type Strains, Phase IV (KMG-IV): sequencing the most valuable type-strain genomes for metagenomic binning, comparative biology and taxonomic classification.</title>
        <authorList>
            <person name="Goeker M."/>
        </authorList>
    </citation>
    <scope>NUCLEOTIDE SEQUENCE [LARGE SCALE GENOMIC DNA]</scope>
    <source>
        <strain evidence="9 10">DSM 19610</strain>
    </source>
</reference>
<comment type="caution">
    <text evidence="9">The sequence shown here is derived from an EMBL/GenBank/DDBJ whole genome shotgun (WGS) entry which is preliminary data.</text>
</comment>
<dbReference type="HAMAP" id="MF_00227">
    <property type="entry name" value="RNase_P"/>
    <property type="match status" value="1"/>
</dbReference>
<evidence type="ECO:0000256" key="7">
    <source>
        <dbReference type="HAMAP-Rule" id="MF_00227"/>
    </source>
</evidence>
<comment type="subunit">
    <text evidence="7">Consists of a catalytic RNA component (M1 or rnpB) and a protein subunit.</text>
</comment>
<gene>
    <name evidence="7" type="primary">rnpA</name>
    <name evidence="9" type="ORF">DFR30_0116</name>
</gene>
<evidence type="ECO:0000313" key="9">
    <source>
        <dbReference type="EMBL" id="TCK16897.1"/>
    </source>
</evidence>
<keyword evidence="10" id="KW-1185">Reference proteome</keyword>
<evidence type="ECO:0000256" key="8">
    <source>
        <dbReference type="NCBIfam" id="TIGR00188"/>
    </source>
</evidence>
<dbReference type="EMBL" id="SMFX01000001">
    <property type="protein sequence ID" value="TCK16897.1"/>
    <property type="molecule type" value="Genomic_DNA"/>
</dbReference>
<name>A0A4R1H5A9_9GAMM</name>
<dbReference type="Pfam" id="PF00825">
    <property type="entry name" value="Ribonuclease_P"/>
    <property type="match status" value="1"/>
</dbReference>
<keyword evidence="5 7" id="KW-0378">Hydrolase</keyword>
<dbReference type="RefSeq" id="WP_132970827.1">
    <property type="nucleotide sequence ID" value="NZ_SMFX01000001.1"/>
</dbReference>
<dbReference type="EC" id="3.1.26.5" evidence="7 8"/>